<sequence>MIAAAAMARVWCLSFALIVAVLGTTLVNGQAGENGCSDIFEYLLGVGLDPKSFDSGAVYAAHLDNISDAESCVKACCGNSQCSLAMLDRSGARARCHLVNCVAEGTEADACIAAPNAAYDSYRKRGGDSRTSNDDEEKCHAPIKVGPCRAAFPSFNYDPVNQTCREFIYGGCEGNANNYDSREECERACAGVRADEVSPNNTLLLSKRMAGPMTFEDPAQDTGLIKEYRDSCEVAPVVGPCRASMRRFFYNSTSGSCQRFIYGGCRGNDNNYRTQAECQAKCSENRLPAHLPVMKPTSAEYKDHCLAQKEEGPCRAALPSWYYNSATQDCLPFIYGGCEGNLNRYSSAQDCMRCCAGGSEAHSEHHRHGFLNHHTVYVLTAVLAVVVMMMTLVMGLIFIRLRKARECHLLVDDKEELLPSSKSEKA</sequence>
<feature type="domain" description="BPTI/Kunitz inhibitor" evidence="10">
    <location>
        <begin position="305"/>
        <end position="355"/>
    </location>
</feature>
<proteinExistence type="predicted"/>
<feature type="domain" description="BPTI/Kunitz inhibitor" evidence="10">
    <location>
        <begin position="232"/>
        <end position="282"/>
    </location>
</feature>
<dbReference type="InterPro" id="IPR002223">
    <property type="entry name" value="Kunitz_BPTI"/>
</dbReference>
<dbReference type="SMART" id="SM00131">
    <property type="entry name" value="KU"/>
    <property type="match status" value="3"/>
</dbReference>
<name>A0AAD8CG40_ACIOX</name>
<keyword evidence="8" id="KW-1133">Transmembrane helix</keyword>
<keyword evidence="4" id="KW-0722">Serine protease inhibitor</keyword>
<feature type="transmembrane region" description="Helical" evidence="8">
    <location>
        <begin position="376"/>
        <end position="399"/>
    </location>
</feature>
<dbReference type="Gene3D" id="4.10.410.10">
    <property type="entry name" value="Pancreatic trypsin inhibitor Kunitz domain"/>
    <property type="match status" value="3"/>
</dbReference>
<dbReference type="PROSITE" id="PS50986">
    <property type="entry name" value="MANSC"/>
    <property type="match status" value="1"/>
</dbReference>
<dbReference type="FunFam" id="4.10.410.10:FF:000004">
    <property type="entry name" value="Tissue factor pathway inhibitor"/>
    <property type="match status" value="1"/>
</dbReference>
<dbReference type="FunFam" id="4.10.410.10:FF:000006">
    <property type="entry name" value="Serine peptidase inhibitor, Kunitz type 1"/>
    <property type="match status" value="1"/>
</dbReference>
<dbReference type="EMBL" id="JAGXEW010000056">
    <property type="protein sequence ID" value="KAK1150749.1"/>
    <property type="molecule type" value="Genomic_DNA"/>
</dbReference>
<dbReference type="AlphaFoldDB" id="A0AAD8CG40"/>
<feature type="chain" id="PRO_5042222234" evidence="9">
    <location>
        <begin position="24"/>
        <end position="426"/>
    </location>
</feature>
<dbReference type="SUPFAM" id="SSF57362">
    <property type="entry name" value="BPTI-like"/>
    <property type="match status" value="3"/>
</dbReference>
<protein>
    <submittedName>
        <fullName evidence="12">Kunitz-type protease inhibitor 2</fullName>
    </submittedName>
</protein>
<dbReference type="GO" id="GO:0004867">
    <property type="term" value="F:serine-type endopeptidase inhibitor activity"/>
    <property type="evidence" value="ECO:0007669"/>
    <property type="project" value="UniProtKB-KW"/>
</dbReference>
<evidence type="ECO:0000313" key="12">
    <source>
        <dbReference type="EMBL" id="KAK1150749.1"/>
    </source>
</evidence>
<evidence type="ECO:0000256" key="9">
    <source>
        <dbReference type="SAM" id="SignalP"/>
    </source>
</evidence>
<dbReference type="SMART" id="SM00765">
    <property type="entry name" value="MANEC"/>
    <property type="match status" value="1"/>
</dbReference>
<dbReference type="InterPro" id="IPR013980">
    <property type="entry name" value="MANSC_dom"/>
</dbReference>
<feature type="domain" description="BPTI/Kunitz inhibitor" evidence="10">
    <location>
        <begin position="139"/>
        <end position="189"/>
    </location>
</feature>
<dbReference type="Pfam" id="PF07502">
    <property type="entry name" value="MANEC"/>
    <property type="match status" value="1"/>
</dbReference>
<evidence type="ECO:0000256" key="1">
    <source>
        <dbReference type="ARBA" id="ARBA00004370"/>
    </source>
</evidence>
<dbReference type="PROSITE" id="PS50279">
    <property type="entry name" value="BPTI_KUNITZ_2"/>
    <property type="match status" value="3"/>
</dbReference>
<keyword evidence="7" id="KW-0325">Glycoprotein</keyword>
<keyword evidence="6" id="KW-1015">Disulfide bond</keyword>
<keyword evidence="5 8" id="KW-0472">Membrane</keyword>
<evidence type="ECO:0000256" key="7">
    <source>
        <dbReference type="ARBA" id="ARBA00023180"/>
    </source>
</evidence>
<dbReference type="GO" id="GO:0016020">
    <property type="term" value="C:membrane"/>
    <property type="evidence" value="ECO:0007669"/>
    <property type="project" value="UniProtKB-SubCell"/>
</dbReference>
<dbReference type="InterPro" id="IPR020901">
    <property type="entry name" value="Prtase_inh_Kunz-CS"/>
</dbReference>
<keyword evidence="13" id="KW-1185">Reference proteome</keyword>
<dbReference type="PANTHER" id="PTHR47247">
    <property type="entry name" value="KUNITZ-TYPE PROTEASE INHIBITOR 2"/>
    <property type="match status" value="1"/>
</dbReference>
<evidence type="ECO:0000256" key="2">
    <source>
        <dbReference type="ARBA" id="ARBA00022690"/>
    </source>
</evidence>
<evidence type="ECO:0000256" key="6">
    <source>
        <dbReference type="ARBA" id="ARBA00023157"/>
    </source>
</evidence>
<gene>
    <name evidence="12" type="primary">mig-6</name>
    <name evidence="12" type="ORF">AOXY_G33484</name>
</gene>
<evidence type="ECO:0000256" key="4">
    <source>
        <dbReference type="ARBA" id="ARBA00022900"/>
    </source>
</evidence>
<feature type="domain" description="MANSC" evidence="11">
    <location>
        <begin position="41"/>
        <end position="122"/>
    </location>
</feature>
<feature type="signal peptide" evidence="9">
    <location>
        <begin position="1"/>
        <end position="23"/>
    </location>
</feature>
<evidence type="ECO:0000256" key="3">
    <source>
        <dbReference type="ARBA" id="ARBA00022729"/>
    </source>
</evidence>
<dbReference type="Proteomes" id="UP001230051">
    <property type="component" value="Unassembled WGS sequence"/>
</dbReference>
<dbReference type="InterPro" id="IPR036880">
    <property type="entry name" value="Kunitz_BPTI_sf"/>
</dbReference>
<dbReference type="InterPro" id="IPR011106">
    <property type="entry name" value="MANSC_N"/>
</dbReference>
<evidence type="ECO:0000256" key="8">
    <source>
        <dbReference type="SAM" id="Phobius"/>
    </source>
</evidence>
<keyword evidence="3 9" id="KW-0732">Signal</keyword>
<dbReference type="PROSITE" id="PS00280">
    <property type="entry name" value="BPTI_KUNITZ_1"/>
    <property type="match status" value="3"/>
</dbReference>
<keyword evidence="8" id="KW-0812">Transmembrane</keyword>
<keyword evidence="2 12" id="KW-0646">Protease inhibitor</keyword>
<comment type="subcellular location">
    <subcellularLocation>
        <location evidence="1">Membrane</location>
    </subcellularLocation>
</comment>
<organism evidence="12 13">
    <name type="scientific">Acipenser oxyrinchus oxyrinchus</name>
    <dbReference type="NCBI Taxonomy" id="40147"/>
    <lineage>
        <taxon>Eukaryota</taxon>
        <taxon>Metazoa</taxon>
        <taxon>Chordata</taxon>
        <taxon>Craniata</taxon>
        <taxon>Vertebrata</taxon>
        <taxon>Euteleostomi</taxon>
        <taxon>Actinopterygii</taxon>
        <taxon>Chondrostei</taxon>
        <taxon>Acipenseriformes</taxon>
        <taxon>Acipenseridae</taxon>
        <taxon>Acipenser</taxon>
    </lineage>
</organism>
<dbReference type="Pfam" id="PF00014">
    <property type="entry name" value="Kunitz_BPTI"/>
    <property type="match status" value="3"/>
</dbReference>
<accession>A0AAD8CG40</accession>
<dbReference type="PANTHER" id="PTHR47247:SF1">
    <property type="entry name" value="KUNITZ-TYPE PROTEASE INHIBITOR 2"/>
    <property type="match status" value="1"/>
</dbReference>
<comment type="caution">
    <text evidence="12">The sequence shown here is derived from an EMBL/GenBank/DDBJ whole genome shotgun (WGS) entry which is preliminary data.</text>
</comment>
<dbReference type="PRINTS" id="PR00759">
    <property type="entry name" value="BASICPTASE"/>
</dbReference>
<evidence type="ECO:0000259" key="11">
    <source>
        <dbReference type="PROSITE" id="PS50986"/>
    </source>
</evidence>
<evidence type="ECO:0000259" key="10">
    <source>
        <dbReference type="PROSITE" id="PS50279"/>
    </source>
</evidence>
<reference evidence="12" key="1">
    <citation type="submission" date="2022-02" db="EMBL/GenBank/DDBJ databases">
        <title>Atlantic sturgeon de novo genome assembly.</title>
        <authorList>
            <person name="Stock M."/>
            <person name="Klopp C."/>
            <person name="Guiguen Y."/>
            <person name="Cabau C."/>
            <person name="Parinello H."/>
            <person name="Santidrian Yebra-Pimentel E."/>
            <person name="Kuhl H."/>
            <person name="Dirks R.P."/>
            <person name="Guessner J."/>
            <person name="Wuertz S."/>
            <person name="Du K."/>
            <person name="Schartl M."/>
        </authorList>
    </citation>
    <scope>NUCLEOTIDE SEQUENCE</scope>
    <source>
        <strain evidence="12">STURGEONOMICS-FGT-2020</strain>
        <tissue evidence="12">Whole blood</tissue>
    </source>
</reference>
<evidence type="ECO:0000313" key="13">
    <source>
        <dbReference type="Proteomes" id="UP001230051"/>
    </source>
</evidence>
<evidence type="ECO:0000256" key="5">
    <source>
        <dbReference type="ARBA" id="ARBA00023136"/>
    </source>
</evidence>